<dbReference type="RefSeq" id="WP_130965637.1">
    <property type="nucleotide sequence ID" value="NZ_SIRT01000018.1"/>
</dbReference>
<evidence type="ECO:0000256" key="3">
    <source>
        <dbReference type="ARBA" id="ARBA00022827"/>
    </source>
</evidence>
<evidence type="ECO:0000313" key="8">
    <source>
        <dbReference type="Proteomes" id="UP000291142"/>
    </source>
</evidence>
<evidence type="ECO:0000256" key="2">
    <source>
        <dbReference type="ARBA" id="ARBA00022630"/>
    </source>
</evidence>
<dbReference type="SUPFAM" id="SSF51905">
    <property type="entry name" value="FAD/NAD(P)-binding domain"/>
    <property type="match status" value="1"/>
</dbReference>
<evidence type="ECO:0000256" key="1">
    <source>
        <dbReference type="ARBA" id="ARBA00001974"/>
    </source>
</evidence>
<dbReference type="EMBL" id="SIRT01000018">
    <property type="protein sequence ID" value="TBM98987.1"/>
    <property type="molecule type" value="Genomic_DNA"/>
</dbReference>
<gene>
    <name evidence="7" type="primary">lhgO</name>
    <name evidence="7" type="ORF">EYD45_15840</name>
</gene>
<feature type="domain" description="FAD dependent oxidoreductase" evidence="6">
    <location>
        <begin position="7"/>
        <end position="397"/>
    </location>
</feature>
<dbReference type="InterPro" id="IPR006076">
    <property type="entry name" value="FAD-dep_OxRdtase"/>
</dbReference>
<dbReference type="Pfam" id="PF01266">
    <property type="entry name" value="DAO"/>
    <property type="match status" value="1"/>
</dbReference>
<sequence>MDSFFYDITIVGGGIVGAATAYKIQQKYPRLKLVLIEKEESLAAHQTGNNSGVIHSGLYYKPGSLKAKLCSDGRKQLVSFAKQYNVAHEVCGKVVAATDKSELPYLDKIFNNGLQNKIEDIEKINSDQVKDIEPYVKSIGGIWVPCTGIIDFKSATETMANLVLGIQPKSKIVLGAEAMNWNHSSETSVLVTSKQKYNTKYVIFCGGLQADRLAKKDNINLKQRVVGFRGDYYNLTEGAKEKVKNLIYPVPNPAFPFLGVHFTRMINGDVECGPNAVLTFKREGYGKTDFNLKDTVDALTYSGIWNLLKNNTKFAVNEYRRAFSKTMFLKTLQRLIPSLTAEDIVPGRSGVRAMLLKENGEMQEDFEIAYQNKSIHVLNAPSPAATACLAIGDKICDMAIAHFDL</sequence>
<dbReference type="InterPro" id="IPR036188">
    <property type="entry name" value="FAD/NAD-bd_sf"/>
</dbReference>
<reference evidence="7 8" key="1">
    <citation type="submission" date="2019-02" db="EMBL/GenBank/DDBJ databases">
        <title>Hyunsoonleella sp., isolated from marine sediment.</title>
        <authorList>
            <person name="Liu B.-T."/>
        </authorList>
    </citation>
    <scope>NUCLEOTIDE SEQUENCE [LARGE SCALE GENOMIC DNA]</scope>
    <source>
        <strain evidence="7 8">T58</strain>
    </source>
</reference>
<protein>
    <submittedName>
        <fullName evidence="7">L-2-hydroxyglutarate oxidase</fullName>
        <ecNumber evidence="7">1.1.3.-</ecNumber>
    </submittedName>
</protein>
<dbReference type="GO" id="GO:0005737">
    <property type="term" value="C:cytoplasm"/>
    <property type="evidence" value="ECO:0007669"/>
    <property type="project" value="TreeGrafter"/>
</dbReference>
<evidence type="ECO:0000256" key="4">
    <source>
        <dbReference type="ARBA" id="ARBA00023002"/>
    </source>
</evidence>
<name>A0A4Q9FCL0_9FLAO</name>
<keyword evidence="8" id="KW-1185">Reference proteome</keyword>
<comment type="caution">
    <text evidence="7">The sequence shown here is derived from an EMBL/GenBank/DDBJ whole genome shotgun (WGS) entry which is preliminary data.</text>
</comment>
<evidence type="ECO:0000313" key="7">
    <source>
        <dbReference type="EMBL" id="TBM98987.1"/>
    </source>
</evidence>
<proteinExistence type="inferred from homology"/>
<dbReference type="NCBIfam" id="NF008726">
    <property type="entry name" value="PRK11728.1"/>
    <property type="match status" value="1"/>
</dbReference>
<keyword evidence="3" id="KW-0274">FAD</keyword>
<dbReference type="OrthoDB" id="9801699at2"/>
<comment type="similarity">
    <text evidence="5">Belongs to the L2HGDH family.</text>
</comment>
<dbReference type="EC" id="1.1.3.-" evidence="7"/>
<keyword evidence="4 7" id="KW-0560">Oxidoreductase</keyword>
<dbReference type="Proteomes" id="UP000291142">
    <property type="component" value="Unassembled WGS sequence"/>
</dbReference>
<dbReference type="GO" id="GO:0047545">
    <property type="term" value="F:(S)-2-hydroxyglutarate dehydrogenase activity"/>
    <property type="evidence" value="ECO:0007669"/>
    <property type="project" value="TreeGrafter"/>
</dbReference>
<dbReference type="PANTHER" id="PTHR43104:SF2">
    <property type="entry name" value="L-2-HYDROXYGLUTARATE DEHYDROGENASE, MITOCHONDRIAL"/>
    <property type="match status" value="1"/>
</dbReference>
<comment type="cofactor">
    <cofactor evidence="1">
        <name>FAD</name>
        <dbReference type="ChEBI" id="CHEBI:57692"/>
    </cofactor>
</comment>
<dbReference type="PANTHER" id="PTHR43104">
    <property type="entry name" value="L-2-HYDROXYGLUTARATE DEHYDROGENASE, MITOCHONDRIAL"/>
    <property type="match status" value="1"/>
</dbReference>
<accession>A0A4Q9FCL0</accession>
<evidence type="ECO:0000256" key="5">
    <source>
        <dbReference type="ARBA" id="ARBA00037941"/>
    </source>
</evidence>
<evidence type="ECO:0000259" key="6">
    <source>
        <dbReference type="Pfam" id="PF01266"/>
    </source>
</evidence>
<dbReference type="AlphaFoldDB" id="A0A4Q9FCL0"/>
<dbReference type="Gene3D" id="3.50.50.60">
    <property type="entry name" value="FAD/NAD(P)-binding domain"/>
    <property type="match status" value="1"/>
</dbReference>
<organism evidence="7 8">
    <name type="scientific">Hyunsoonleella flava</name>
    <dbReference type="NCBI Taxonomy" id="2527939"/>
    <lineage>
        <taxon>Bacteria</taxon>
        <taxon>Pseudomonadati</taxon>
        <taxon>Bacteroidota</taxon>
        <taxon>Flavobacteriia</taxon>
        <taxon>Flavobacteriales</taxon>
        <taxon>Flavobacteriaceae</taxon>
    </lineage>
</organism>
<dbReference type="Gene3D" id="3.30.9.10">
    <property type="entry name" value="D-Amino Acid Oxidase, subunit A, domain 2"/>
    <property type="match status" value="1"/>
</dbReference>
<keyword evidence="2" id="KW-0285">Flavoprotein</keyword>